<dbReference type="Gene3D" id="1.10.555.10">
    <property type="entry name" value="Rho GTPase activation protein"/>
    <property type="match status" value="1"/>
</dbReference>
<evidence type="ECO:0000313" key="6">
    <source>
        <dbReference type="EMBL" id="OWF48936.1"/>
    </source>
</evidence>
<feature type="region of interest" description="Disordered" evidence="3">
    <location>
        <begin position="1162"/>
        <end position="1243"/>
    </location>
</feature>
<dbReference type="Pfam" id="PF01852">
    <property type="entry name" value="START"/>
    <property type="match status" value="1"/>
</dbReference>
<name>A0A210QJS8_MIZYE</name>
<keyword evidence="1" id="KW-0343">GTPase activation</keyword>
<dbReference type="Proteomes" id="UP000242188">
    <property type="component" value="Unassembled WGS sequence"/>
</dbReference>
<evidence type="ECO:0000259" key="5">
    <source>
        <dbReference type="PROSITE" id="PS50848"/>
    </source>
</evidence>
<organism evidence="6 7">
    <name type="scientific">Mizuhopecten yessoensis</name>
    <name type="common">Japanese scallop</name>
    <name type="synonym">Patinopecten yessoensis</name>
    <dbReference type="NCBI Taxonomy" id="6573"/>
    <lineage>
        <taxon>Eukaryota</taxon>
        <taxon>Metazoa</taxon>
        <taxon>Spiralia</taxon>
        <taxon>Lophotrochozoa</taxon>
        <taxon>Mollusca</taxon>
        <taxon>Bivalvia</taxon>
        <taxon>Autobranchia</taxon>
        <taxon>Pteriomorphia</taxon>
        <taxon>Pectinida</taxon>
        <taxon>Pectinoidea</taxon>
        <taxon>Pectinidae</taxon>
        <taxon>Mizuhopecten</taxon>
    </lineage>
</organism>
<feature type="region of interest" description="Disordered" evidence="3">
    <location>
        <begin position="592"/>
        <end position="631"/>
    </location>
</feature>
<evidence type="ECO:0000256" key="1">
    <source>
        <dbReference type="ARBA" id="ARBA00022468"/>
    </source>
</evidence>
<feature type="domain" description="Rho-GAP" evidence="4">
    <location>
        <begin position="1691"/>
        <end position="1897"/>
    </location>
</feature>
<proteinExistence type="predicted"/>
<reference evidence="6 7" key="1">
    <citation type="journal article" date="2017" name="Nat. Ecol. Evol.">
        <title>Scallop genome provides insights into evolution of bilaterian karyotype and development.</title>
        <authorList>
            <person name="Wang S."/>
            <person name="Zhang J."/>
            <person name="Jiao W."/>
            <person name="Li J."/>
            <person name="Xun X."/>
            <person name="Sun Y."/>
            <person name="Guo X."/>
            <person name="Huan P."/>
            <person name="Dong B."/>
            <person name="Zhang L."/>
            <person name="Hu X."/>
            <person name="Sun X."/>
            <person name="Wang J."/>
            <person name="Zhao C."/>
            <person name="Wang Y."/>
            <person name="Wang D."/>
            <person name="Huang X."/>
            <person name="Wang R."/>
            <person name="Lv J."/>
            <person name="Li Y."/>
            <person name="Zhang Z."/>
            <person name="Liu B."/>
            <person name="Lu W."/>
            <person name="Hui Y."/>
            <person name="Liang J."/>
            <person name="Zhou Z."/>
            <person name="Hou R."/>
            <person name="Li X."/>
            <person name="Liu Y."/>
            <person name="Li H."/>
            <person name="Ning X."/>
            <person name="Lin Y."/>
            <person name="Zhao L."/>
            <person name="Xing Q."/>
            <person name="Dou J."/>
            <person name="Li Y."/>
            <person name="Mao J."/>
            <person name="Guo H."/>
            <person name="Dou H."/>
            <person name="Li T."/>
            <person name="Mu C."/>
            <person name="Jiang W."/>
            <person name="Fu Q."/>
            <person name="Fu X."/>
            <person name="Miao Y."/>
            <person name="Liu J."/>
            <person name="Yu Q."/>
            <person name="Li R."/>
            <person name="Liao H."/>
            <person name="Li X."/>
            <person name="Kong Y."/>
            <person name="Jiang Z."/>
            <person name="Chourrout D."/>
            <person name="Li R."/>
            <person name="Bao Z."/>
        </authorList>
    </citation>
    <scope>NUCLEOTIDE SEQUENCE [LARGE SCALE GENOMIC DNA]</scope>
    <source>
        <strain evidence="6 7">PY_sf001</strain>
    </source>
</reference>
<accession>A0A210QJS8</accession>
<feature type="compositionally biased region" description="Basic and acidic residues" evidence="3">
    <location>
        <begin position="1569"/>
        <end position="1585"/>
    </location>
</feature>
<dbReference type="STRING" id="6573.A0A210QJS8"/>
<dbReference type="GO" id="GO:0030036">
    <property type="term" value="P:actin cytoskeleton organization"/>
    <property type="evidence" value="ECO:0007669"/>
    <property type="project" value="TreeGrafter"/>
</dbReference>
<feature type="compositionally biased region" description="Polar residues" evidence="3">
    <location>
        <begin position="982"/>
        <end position="1003"/>
    </location>
</feature>
<dbReference type="Gene3D" id="1.10.287.2070">
    <property type="match status" value="1"/>
</dbReference>
<dbReference type="PROSITE" id="PS50848">
    <property type="entry name" value="START"/>
    <property type="match status" value="1"/>
</dbReference>
<dbReference type="PROSITE" id="PS50238">
    <property type="entry name" value="RHOGAP"/>
    <property type="match status" value="1"/>
</dbReference>
<feature type="region of interest" description="Disordered" evidence="3">
    <location>
        <begin position="981"/>
        <end position="1056"/>
    </location>
</feature>
<feature type="compositionally biased region" description="Polar residues" evidence="3">
    <location>
        <begin position="1209"/>
        <end position="1239"/>
    </location>
</feature>
<feature type="compositionally biased region" description="Basic and acidic residues" evidence="3">
    <location>
        <begin position="1013"/>
        <end position="1024"/>
    </location>
</feature>
<gene>
    <name evidence="6" type="ORF">KP79_PYT12454</name>
</gene>
<dbReference type="GO" id="GO:0005096">
    <property type="term" value="F:GTPase activator activity"/>
    <property type="evidence" value="ECO:0007669"/>
    <property type="project" value="UniProtKB-KW"/>
</dbReference>
<dbReference type="GO" id="GO:0007165">
    <property type="term" value="P:signal transduction"/>
    <property type="evidence" value="ECO:0007669"/>
    <property type="project" value="InterPro"/>
</dbReference>
<keyword evidence="2" id="KW-0597">Phosphoprotein</keyword>
<feature type="compositionally biased region" description="Polar residues" evidence="3">
    <location>
        <begin position="592"/>
        <end position="604"/>
    </location>
</feature>
<dbReference type="SMART" id="SM00234">
    <property type="entry name" value="START"/>
    <property type="match status" value="1"/>
</dbReference>
<feature type="region of interest" description="Disordered" evidence="3">
    <location>
        <begin position="1375"/>
        <end position="1420"/>
    </location>
</feature>
<dbReference type="SUPFAM" id="SSF47769">
    <property type="entry name" value="SAM/Pointed domain"/>
    <property type="match status" value="1"/>
</dbReference>
<dbReference type="GO" id="GO:0008289">
    <property type="term" value="F:lipid binding"/>
    <property type="evidence" value="ECO:0007669"/>
    <property type="project" value="InterPro"/>
</dbReference>
<keyword evidence="7" id="KW-1185">Reference proteome</keyword>
<feature type="region of interest" description="Disordered" evidence="3">
    <location>
        <begin position="758"/>
        <end position="778"/>
    </location>
</feature>
<feature type="region of interest" description="Disordered" evidence="3">
    <location>
        <begin position="1300"/>
        <end position="1362"/>
    </location>
</feature>
<evidence type="ECO:0000259" key="4">
    <source>
        <dbReference type="PROSITE" id="PS50238"/>
    </source>
</evidence>
<dbReference type="GO" id="GO:0035023">
    <property type="term" value="P:regulation of Rho protein signal transduction"/>
    <property type="evidence" value="ECO:0007669"/>
    <property type="project" value="TreeGrafter"/>
</dbReference>
<evidence type="ECO:0000313" key="7">
    <source>
        <dbReference type="Proteomes" id="UP000242188"/>
    </source>
</evidence>
<dbReference type="SUPFAM" id="SSF48350">
    <property type="entry name" value="GTPase activation domain, GAP"/>
    <property type="match status" value="1"/>
</dbReference>
<evidence type="ECO:0000256" key="2">
    <source>
        <dbReference type="ARBA" id="ARBA00022553"/>
    </source>
</evidence>
<dbReference type="InterPro" id="IPR013761">
    <property type="entry name" value="SAM/pointed_sf"/>
</dbReference>
<dbReference type="InterPro" id="IPR000198">
    <property type="entry name" value="RhoGAP_dom"/>
</dbReference>
<feature type="compositionally biased region" description="Polar residues" evidence="3">
    <location>
        <begin position="1164"/>
        <end position="1199"/>
    </location>
</feature>
<dbReference type="SUPFAM" id="SSF55961">
    <property type="entry name" value="Bet v1-like"/>
    <property type="match status" value="1"/>
</dbReference>
<dbReference type="InterPro" id="IPR008936">
    <property type="entry name" value="Rho_GTPase_activation_prot"/>
</dbReference>
<feature type="compositionally biased region" description="Polar residues" evidence="3">
    <location>
        <begin position="1340"/>
        <end position="1362"/>
    </location>
</feature>
<feature type="compositionally biased region" description="Polar residues" evidence="3">
    <location>
        <begin position="758"/>
        <end position="769"/>
    </location>
</feature>
<comment type="caution">
    <text evidence="6">The sequence shown here is derived from an EMBL/GenBank/DDBJ whole genome shotgun (WGS) entry which is preliminary data.</text>
</comment>
<feature type="compositionally biased region" description="Low complexity" evidence="3">
    <location>
        <begin position="1304"/>
        <end position="1316"/>
    </location>
</feature>
<feature type="compositionally biased region" description="Polar residues" evidence="3">
    <location>
        <begin position="1025"/>
        <end position="1046"/>
    </location>
</feature>
<dbReference type="SMART" id="SM00324">
    <property type="entry name" value="RhoGAP"/>
    <property type="match status" value="1"/>
</dbReference>
<dbReference type="CDD" id="cd09538">
    <property type="entry name" value="SAM_DLC1_2-like"/>
    <property type="match status" value="1"/>
</dbReference>
<sequence>MTYNQRYKEPGYRYKDTSYQIFLELQRRKDIRFPKPLELTAAIAEEIRVPDADRKKQDGDKNTDSEKLKVILGEWNDGLDDSSSLEDDAVPLATYNLEDSVSLLSDASSDAVSLETTEFDQRSPSGKHRRLLSANECQVEVVVHDTTSIENSLVDQNLCEEINVLREEKLLSKCENDISVVNENIRNLKTTESLKNSHSRQYVTETIIGKCGNSSKIETEISSTVVENSTEKSVGLPSQQCTAKVDKDSTVCNDDSKPIDNRISVENPMVNSVRSPVLQNKNTTADLVCSPILQNNNATEDLVCSPVLESNRSTVDHVCSTVPQNNYSTVDLDSSTPVDDPLMNSAVVDHHVKVESVCLPVTKHGDEPKDNRIVTDIKPVAKTVLLDYSKTRPGLIAESVLSPVEEDTSIPELCSPDIIDDSIKHVTENSLFTRWADTTVSSDECDFRKTETQSERKVYDNIHVREVNPSPSHTASLDHDVEEVGRCSTPTFVPSVDRTEQIISLTLNQHRILRRSKTLPNFSPSKKQKKLNNSILVDDQLNSSYKGENYVFRDSYLRGSTSSSPGGLLVTDIDDPTPVFKVKKHTLSTTAVQTSFEDSSNPSSPKHAASLSQSQQISIGTNTTDSLERPKTRAKRLERLQQAEISNTATTELFLDSSKVKVVSKGHVTSASANYITAVPNHVTGLPMKNMISVSPSHVTSVPADQVVDGNITPTNQTNGSSANHVTVKPFNHMTKVSTTNHKPVIPTSHVIVNRAQTQDTTKPVSQFTPKPKLPTMEPLTTISVTSPAMSPVPPKPSNFSENFQPKSQLGYMIHDESPEMQVIVNATSPVLLRRKPSNSRNKQREIARKELEMYANDTEYSQVNNESKFMDKDMSKTWDGVSRKKWKQYYAPIMQSMLQNGTTTDENCNVKFGSQSLQQKTLLDQMHKKYCAYQYKGLDIPCLTSQQPLVLKPSPPPPDRMRSRSWLLKNYAIILPDSAGVSKQDSASSPKTEFTKSCSIPGSPSLPPSRDGTLKRQKSDDHQTYSTDSSRDTTPTAQLSPTTPESDGDLKLQPGKGDAEIEAVQACRWLKEAGFPQYAQMYDDGHFPVNIASVEKEHDFLEKDSQQPLVRRLNTLNKCAIMRVSTPSTKKGGEDSDDEDQCALSDKWKYQYNIRRWSRKDFNSPTSEDQNTLVKSSSSNDSLLTDQNSNSETDNSPVLDTKVHHNKGQTNDDYFGVKTSTPINNNKDSMSTSVTSPSLRRAASERIKGAKNFLKRVESLKNNRKTKRIGNKNGSAVEISEPVIMDSANMQEKIRHLNCKDLSPSSENGPNSPESGLDRDTAIVYSGDVTPTSPEPWSDETTNYKVPNVTAKSPSGSMSLQELSDIESVLQTTSSFSTSSTDSDEPLLGSSPRKHFSVRRNHSENNLTEGNNYELPPSRPGRFPKELSTSYSGHGVKHRAGSCNLDSDKLSSSDSCTPLVRRRGSADPRLAGHRTSYYDNVKEEEDLQSTQKELDLILHRLFQDINGLNKAIYGEDAADVELPPSLQNSLNLNGLDLEDSLQVNSGINSSDFDQDNDVASCTASSPESSDHDIPCEELSHDDSTEQVIYRERRDSGVGSSLTRTPSDRRRYRIRWHSFQKSHRPSYGNENIQLTCLSICQLMVLQKLSLIKLTALIEKYSPNRPGWNWTVPRFMKRHKVPDYKDKVVFGVPMLVTLQRTGQPLPQCILHAMRYLRKTSPDAVGIFRKPGVRSRIQKLKNELEANPEMVSFEDVQDYDVADLLKQYFRDLPECLLTNKLSEIFINIFIYLPADQRVEALQSSVLLLPDENREVLESLLLFLSDISQHASEHQMTASNLAVCLAPSLFMMGGYKIGSQSPSPRRHRKNLGVPDAREMLEQKAAHECLTTMIVECKKLFTLSTSTLSKCRFSYIEQGNPVTMEEYTMRSTEDTPGYQSDVETCIQGLQKESHDKFRGWISSSCSHSVDVSYKKVADGHPLRLWKVQVEVDAPPDVVLDKLKNERQQWDEDLLKWRCIEKLDQQTDVFQYSRNSMPPHPSRDFVVLRSWRTDLPKGACCMVSFSVEHPKAELLGGVRSVELASHFLIEPCSTGKSRITHITRVDLRGRTSEWYKRSFGHITSGMLERIRDSFKQTLEGPDRESTV</sequence>
<dbReference type="PANTHER" id="PTHR12659">
    <property type="entry name" value="RHO-TYPE GTPASE ACTIVATING PROTEIN"/>
    <property type="match status" value="1"/>
</dbReference>
<dbReference type="Gene3D" id="3.30.530.20">
    <property type="match status" value="1"/>
</dbReference>
<protein>
    <submittedName>
        <fullName evidence="6">StAR-related lipid transfer protein 13</fullName>
    </submittedName>
</protein>
<dbReference type="EMBL" id="NEDP02003345">
    <property type="protein sequence ID" value="OWF48936.1"/>
    <property type="molecule type" value="Genomic_DNA"/>
</dbReference>
<dbReference type="InterPro" id="IPR002913">
    <property type="entry name" value="START_lipid-bd_dom"/>
</dbReference>
<feature type="domain" description="START" evidence="5">
    <location>
        <begin position="1927"/>
        <end position="2142"/>
    </location>
</feature>
<dbReference type="PANTHER" id="PTHR12659:SF7">
    <property type="entry name" value="CROSSVEINLESS C, ISOFORM C"/>
    <property type="match status" value="1"/>
</dbReference>
<feature type="region of interest" description="Disordered" evidence="3">
    <location>
        <begin position="1547"/>
        <end position="1585"/>
    </location>
</feature>
<feature type="compositionally biased region" description="Polar residues" evidence="3">
    <location>
        <begin position="1547"/>
        <end position="1568"/>
    </location>
</feature>
<dbReference type="CDD" id="cd08869">
    <property type="entry name" value="START_RhoGAP"/>
    <property type="match status" value="1"/>
</dbReference>
<evidence type="ECO:0000256" key="3">
    <source>
        <dbReference type="SAM" id="MobiDB-lite"/>
    </source>
</evidence>
<dbReference type="FunFam" id="3.30.530.20:FF:000009">
    <property type="entry name" value="StAR related lipid transfer domain containing 13"/>
    <property type="match status" value="1"/>
</dbReference>
<dbReference type="OrthoDB" id="10003330at2759"/>
<dbReference type="Pfam" id="PF00620">
    <property type="entry name" value="RhoGAP"/>
    <property type="match status" value="1"/>
</dbReference>
<dbReference type="InterPro" id="IPR023393">
    <property type="entry name" value="START-like_dom_sf"/>
</dbReference>